<evidence type="ECO:0000313" key="2">
    <source>
        <dbReference type="EMBL" id="OXM59677.1"/>
    </source>
</evidence>
<accession>A0A229SL18</accession>
<keyword evidence="1" id="KW-1133">Transmembrane helix</keyword>
<feature type="transmembrane region" description="Helical" evidence="1">
    <location>
        <begin position="92"/>
        <end position="110"/>
    </location>
</feature>
<dbReference type="RefSeq" id="WP_093954033.1">
    <property type="nucleotide sequence ID" value="NZ_NMUL01000077.1"/>
</dbReference>
<evidence type="ECO:0008006" key="4">
    <source>
        <dbReference type="Google" id="ProtNLM"/>
    </source>
</evidence>
<organism evidence="2 3">
    <name type="scientific">Amycolatopsis vastitatis</name>
    <dbReference type="NCBI Taxonomy" id="1905142"/>
    <lineage>
        <taxon>Bacteria</taxon>
        <taxon>Bacillati</taxon>
        <taxon>Actinomycetota</taxon>
        <taxon>Actinomycetes</taxon>
        <taxon>Pseudonocardiales</taxon>
        <taxon>Pseudonocardiaceae</taxon>
        <taxon>Amycolatopsis</taxon>
    </lineage>
</organism>
<dbReference type="InterPro" id="IPR035168">
    <property type="entry name" value="DUF5317"/>
</dbReference>
<dbReference type="AlphaFoldDB" id="A0A229SL18"/>
<feature type="transmembrane region" description="Helical" evidence="1">
    <location>
        <begin position="155"/>
        <end position="176"/>
    </location>
</feature>
<comment type="caution">
    <text evidence="2">The sequence shown here is derived from an EMBL/GenBank/DDBJ whole genome shotgun (WGS) entry which is preliminary data.</text>
</comment>
<reference evidence="3" key="1">
    <citation type="submission" date="2017-07" db="EMBL/GenBank/DDBJ databases">
        <title>Comparative genome mining reveals phylogenetic distribution patterns of secondary metabolites in Amycolatopsis.</title>
        <authorList>
            <person name="Adamek M."/>
            <person name="Alanjary M."/>
            <person name="Sales-Ortells H."/>
            <person name="Goodfellow M."/>
            <person name="Bull A.T."/>
            <person name="Kalinowski J."/>
            <person name="Ziemert N."/>
        </authorList>
    </citation>
    <scope>NUCLEOTIDE SEQUENCE [LARGE SCALE GENOMIC DNA]</scope>
    <source>
        <strain evidence="3">H5</strain>
    </source>
</reference>
<evidence type="ECO:0000256" key="1">
    <source>
        <dbReference type="SAM" id="Phobius"/>
    </source>
</evidence>
<gene>
    <name evidence="2" type="ORF">CF165_46650</name>
</gene>
<proteinExistence type="predicted"/>
<keyword evidence="1" id="KW-0812">Transmembrane</keyword>
<sequence>MLAFLALAVAPIPAGIAAGQLTGGRLSVLAEQFRHLWLLWSAVSIQFLQTASPDIRHAVEAALHVPMVLVVSAVGVWWLVLNLVRWARGMRLAGLLVLAGGLANAVAMGVNGRMPYSAAAAKMIGLAPGAATPKNQPATGDSRVMFLADVIPLSWLHKIVSIGDVVILTGTFLLVLTAMRVKEVNHATDPGTLAPGGVRDLDPGNAPVHDRCTLGSQLNRAESVDCGQKQDHDVH</sequence>
<dbReference type="Proteomes" id="UP000215199">
    <property type="component" value="Unassembled WGS sequence"/>
</dbReference>
<keyword evidence="3" id="KW-1185">Reference proteome</keyword>
<dbReference type="EMBL" id="NMUL01000077">
    <property type="protein sequence ID" value="OXM59677.1"/>
    <property type="molecule type" value="Genomic_DNA"/>
</dbReference>
<feature type="transmembrane region" description="Helical" evidence="1">
    <location>
        <begin position="61"/>
        <end position="80"/>
    </location>
</feature>
<dbReference type="Pfam" id="PF17248">
    <property type="entry name" value="DUF5317"/>
    <property type="match status" value="1"/>
</dbReference>
<name>A0A229SL18_9PSEU</name>
<dbReference type="OrthoDB" id="3777393at2"/>
<protein>
    <recommendedName>
        <fullName evidence="4">DUF5317 domain-containing protein</fullName>
    </recommendedName>
</protein>
<keyword evidence="1" id="KW-0472">Membrane</keyword>
<evidence type="ECO:0000313" key="3">
    <source>
        <dbReference type="Proteomes" id="UP000215199"/>
    </source>
</evidence>